<keyword evidence="11" id="KW-1185">Reference proteome</keyword>
<keyword evidence="3" id="KW-0808">Transferase</keyword>
<proteinExistence type="inferred from homology"/>
<dbReference type="Proteomes" id="UP001230207">
    <property type="component" value="Unassembled WGS sequence"/>
</dbReference>
<keyword evidence="6 8" id="KW-0472">Membrane</keyword>
<gene>
    <name evidence="10" type="ORF">QO002_003232</name>
</gene>
<dbReference type="Pfam" id="PF02397">
    <property type="entry name" value="Bac_transf"/>
    <property type="match status" value="1"/>
</dbReference>
<dbReference type="NCBIfam" id="TIGR03025">
    <property type="entry name" value="EPS_sugtrans"/>
    <property type="match status" value="1"/>
</dbReference>
<comment type="caution">
    <text evidence="10">The sequence shown here is derived from an EMBL/GenBank/DDBJ whole genome shotgun (WGS) entry which is preliminary data.</text>
</comment>
<evidence type="ECO:0000256" key="3">
    <source>
        <dbReference type="ARBA" id="ARBA00022679"/>
    </source>
</evidence>
<evidence type="ECO:0000256" key="2">
    <source>
        <dbReference type="ARBA" id="ARBA00006464"/>
    </source>
</evidence>
<keyword evidence="5 8" id="KW-1133">Transmembrane helix</keyword>
<evidence type="ECO:0000256" key="7">
    <source>
        <dbReference type="ARBA" id="ARBA00023169"/>
    </source>
</evidence>
<organism evidence="10 11">
    <name type="scientific">Pararhizobium capsulatum DSM 1112</name>
    <dbReference type="NCBI Taxonomy" id="1121113"/>
    <lineage>
        <taxon>Bacteria</taxon>
        <taxon>Pseudomonadati</taxon>
        <taxon>Pseudomonadota</taxon>
        <taxon>Alphaproteobacteria</taxon>
        <taxon>Hyphomicrobiales</taxon>
        <taxon>Rhizobiaceae</taxon>
        <taxon>Rhizobium/Agrobacterium group</taxon>
        <taxon>Pararhizobium</taxon>
    </lineage>
</organism>
<evidence type="ECO:0000256" key="8">
    <source>
        <dbReference type="SAM" id="Phobius"/>
    </source>
</evidence>
<evidence type="ECO:0000256" key="1">
    <source>
        <dbReference type="ARBA" id="ARBA00004141"/>
    </source>
</evidence>
<feature type="domain" description="Bacterial sugar transferase" evidence="9">
    <location>
        <begin position="223"/>
        <end position="406"/>
    </location>
</feature>
<evidence type="ECO:0000256" key="4">
    <source>
        <dbReference type="ARBA" id="ARBA00022692"/>
    </source>
</evidence>
<evidence type="ECO:0000313" key="11">
    <source>
        <dbReference type="Proteomes" id="UP001230207"/>
    </source>
</evidence>
<comment type="similarity">
    <text evidence="2">Belongs to the bacterial sugar transferase family.</text>
</comment>
<dbReference type="PANTHER" id="PTHR30576:SF0">
    <property type="entry name" value="UNDECAPRENYL-PHOSPHATE N-ACETYLGALACTOSAMINYL 1-PHOSPHATE TRANSFERASE-RELATED"/>
    <property type="match status" value="1"/>
</dbReference>
<feature type="transmembrane region" description="Helical" evidence="8">
    <location>
        <begin position="129"/>
        <end position="151"/>
    </location>
</feature>
<sequence>MNSAWINFLGKQRTRARVYAPKRRGQISKYRNFLVSFIRKKSNSLTRVTIMAPTQSNSVTLGFVAILCDIVYLLTALVVADAIAQIAFSSAPESIPPALNLLVVGCAIIWAYAMGLYRLERLVAREMIVPLLVAFTLVTLCAIVIMSLAGFRETLQGRWLSALPLAFTMMFIGRLAAASIFHLDEAAAVRAKENRQVRLEALRANNLGSAFCNERSLFSNTVKRCMDIVLCTLLLAFTLPVTLLAALAILIEDGRPIFYRQERVGRNGKPFLLYKFRSMYVSAEADGIARWAQVHDCRVTMVGKFLRRSRIDEFPQFINVLLGDMSLVGPRPERPTIAAMLESEIQNYRYRYRVKPGITGWAQVNYPYGASLQDAQEKTKYDFFYLEHGSIILDTRILLQTVRVILMGEGAR</sequence>
<dbReference type="RefSeq" id="WP_307231421.1">
    <property type="nucleotide sequence ID" value="NZ_JAUSVF010000001.1"/>
</dbReference>
<evidence type="ECO:0000313" key="10">
    <source>
        <dbReference type="EMBL" id="MDQ0321094.1"/>
    </source>
</evidence>
<name>A0ABU0BS77_9HYPH</name>
<comment type="subcellular location">
    <subcellularLocation>
        <location evidence="1">Membrane</location>
        <topology evidence="1">Multi-pass membrane protein</topology>
    </subcellularLocation>
</comment>
<evidence type="ECO:0000256" key="5">
    <source>
        <dbReference type="ARBA" id="ARBA00022989"/>
    </source>
</evidence>
<protein>
    <submittedName>
        <fullName evidence="10">Lipopolysaccharide/colanic/teichoic acid biosynthesis glycosyltransferase</fullName>
    </submittedName>
</protein>
<feature type="transmembrane region" description="Helical" evidence="8">
    <location>
        <begin position="163"/>
        <end position="183"/>
    </location>
</feature>
<dbReference type="EMBL" id="JAUSVF010000001">
    <property type="protein sequence ID" value="MDQ0321094.1"/>
    <property type="molecule type" value="Genomic_DNA"/>
</dbReference>
<keyword evidence="4 8" id="KW-0812">Transmembrane</keyword>
<dbReference type="InterPro" id="IPR017475">
    <property type="entry name" value="EPS_sugar_tfrase"/>
</dbReference>
<evidence type="ECO:0000256" key="6">
    <source>
        <dbReference type="ARBA" id="ARBA00023136"/>
    </source>
</evidence>
<feature type="transmembrane region" description="Helical" evidence="8">
    <location>
        <begin position="98"/>
        <end position="117"/>
    </location>
</feature>
<dbReference type="PANTHER" id="PTHR30576">
    <property type="entry name" value="COLANIC BIOSYNTHESIS UDP-GLUCOSE LIPID CARRIER TRANSFERASE"/>
    <property type="match status" value="1"/>
</dbReference>
<feature type="transmembrane region" description="Helical" evidence="8">
    <location>
        <begin position="61"/>
        <end position="86"/>
    </location>
</feature>
<keyword evidence="7" id="KW-0270">Exopolysaccharide synthesis</keyword>
<reference evidence="10 11" key="1">
    <citation type="submission" date="2023-07" db="EMBL/GenBank/DDBJ databases">
        <title>Genomic Encyclopedia of Type Strains, Phase IV (KMG-IV): sequencing the most valuable type-strain genomes for metagenomic binning, comparative biology and taxonomic classification.</title>
        <authorList>
            <person name="Goeker M."/>
        </authorList>
    </citation>
    <scope>NUCLEOTIDE SEQUENCE [LARGE SCALE GENOMIC DNA]</scope>
    <source>
        <strain evidence="10 11">DSM 1112</strain>
    </source>
</reference>
<evidence type="ECO:0000259" key="9">
    <source>
        <dbReference type="Pfam" id="PF02397"/>
    </source>
</evidence>
<accession>A0ABU0BS77</accession>
<dbReference type="InterPro" id="IPR003362">
    <property type="entry name" value="Bact_transf"/>
</dbReference>
<feature type="transmembrane region" description="Helical" evidence="8">
    <location>
        <begin position="228"/>
        <end position="251"/>
    </location>
</feature>